<dbReference type="RefSeq" id="WP_154912235.1">
    <property type="nucleotide sequence ID" value="NZ_CABVIK010000005.1"/>
</dbReference>
<evidence type="ECO:0000313" key="1">
    <source>
        <dbReference type="EMBL" id="VVO85664.1"/>
    </source>
</evidence>
<gene>
    <name evidence="1" type="ORF">PS870_02041</name>
</gene>
<protein>
    <submittedName>
        <fullName evidence="1">Uncharacterized protein</fullName>
    </submittedName>
</protein>
<organism evidence="1 2">
    <name type="scientific">Pseudomonas fluorescens</name>
    <dbReference type="NCBI Taxonomy" id="294"/>
    <lineage>
        <taxon>Bacteria</taxon>
        <taxon>Pseudomonadati</taxon>
        <taxon>Pseudomonadota</taxon>
        <taxon>Gammaproteobacteria</taxon>
        <taxon>Pseudomonadales</taxon>
        <taxon>Pseudomonadaceae</taxon>
        <taxon>Pseudomonas</taxon>
    </lineage>
</organism>
<accession>A0A5E7JCD7</accession>
<evidence type="ECO:0000313" key="2">
    <source>
        <dbReference type="Proteomes" id="UP000349468"/>
    </source>
</evidence>
<dbReference type="AlphaFoldDB" id="A0A5E7JCD7"/>
<dbReference type="Proteomes" id="UP000349468">
    <property type="component" value="Unassembled WGS sequence"/>
</dbReference>
<name>A0A5E7JCD7_PSEFL</name>
<dbReference type="EMBL" id="CABVIK010000005">
    <property type="protein sequence ID" value="VVO85664.1"/>
    <property type="molecule type" value="Genomic_DNA"/>
</dbReference>
<proteinExistence type="predicted"/>
<reference evidence="1 2" key="1">
    <citation type="submission" date="2019-09" db="EMBL/GenBank/DDBJ databases">
        <authorList>
            <person name="Chandra G."/>
            <person name="Truman W A."/>
        </authorList>
    </citation>
    <scope>NUCLEOTIDE SEQUENCE [LARGE SCALE GENOMIC DNA]</scope>
    <source>
        <strain evidence="1">PS870</strain>
    </source>
</reference>
<sequence>MAVIVIMDADPDYPEDWRILQANEYDGAGAGCDNRTFPTSTDADNWIQRNAKKGWCTLIVGEDD</sequence>